<dbReference type="EMBL" id="JXTB01000008">
    <property type="protein sequence ID" value="PON78562.1"/>
    <property type="molecule type" value="Genomic_DNA"/>
</dbReference>
<keyword evidence="2" id="KW-1185">Reference proteome</keyword>
<evidence type="ECO:0000313" key="2">
    <source>
        <dbReference type="Proteomes" id="UP000237105"/>
    </source>
</evidence>
<protein>
    <submittedName>
        <fullName evidence="1">Uncharacterized protein</fullName>
    </submittedName>
</protein>
<evidence type="ECO:0000313" key="1">
    <source>
        <dbReference type="EMBL" id="PON78562.1"/>
    </source>
</evidence>
<gene>
    <name evidence="1" type="ORF">PanWU01x14_018200</name>
</gene>
<reference evidence="2" key="1">
    <citation type="submission" date="2016-06" db="EMBL/GenBank/DDBJ databases">
        <title>Parallel loss of symbiosis genes in relatives of nitrogen-fixing non-legume Parasponia.</title>
        <authorList>
            <person name="Van Velzen R."/>
            <person name="Holmer R."/>
            <person name="Bu F."/>
            <person name="Rutten L."/>
            <person name="Van Zeijl A."/>
            <person name="Liu W."/>
            <person name="Santuari L."/>
            <person name="Cao Q."/>
            <person name="Sharma T."/>
            <person name="Shen D."/>
            <person name="Roswanjaya Y."/>
            <person name="Wardhani T."/>
            <person name="Kalhor M.S."/>
            <person name="Jansen J."/>
            <person name="Van den Hoogen J."/>
            <person name="Gungor B."/>
            <person name="Hartog M."/>
            <person name="Hontelez J."/>
            <person name="Verver J."/>
            <person name="Yang W.-C."/>
            <person name="Schijlen E."/>
            <person name="Repin R."/>
            <person name="Schilthuizen M."/>
            <person name="Schranz E."/>
            <person name="Heidstra R."/>
            <person name="Miyata K."/>
            <person name="Fedorova E."/>
            <person name="Kohlen W."/>
            <person name="Bisseling T."/>
            <person name="Smit S."/>
            <person name="Geurts R."/>
        </authorList>
    </citation>
    <scope>NUCLEOTIDE SEQUENCE [LARGE SCALE GENOMIC DNA]</scope>
    <source>
        <strain evidence="2">cv. WU1-14</strain>
    </source>
</reference>
<dbReference type="AlphaFoldDB" id="A0A2P5DZ41"/>
<sequence>MNSAGYPERNVKRCAAAASLTVQPGQLPAKLPYAAYCPPRRSYEATELSLPKNAINGHVGVSISGDDFGRLRKKKNVHQPAVIATVKRASVIATVKRATVIAIVKRTAVIAFHGIHKNVLVPDAVIGLGYEGTVEGLPKRGAVEGLPNRLLGAVKDIFHGAC</sequence>
<name>A0A2P5DZ41_PARAD</name>
<organism evidence="1 2">
    <name type="scientific">Parasponia andersonii</name>
    <name type="common">Sponia andersonii</name>
    <dbReference type="NCBI Taxonomy" id="3476"/>
    <lineage>
        <taxon>Eukaryota</taxon>
        <taxon>Viridiplantae</taxon>
        <taxon>Streptophyta</taxon>
        <taxon>Embryophyta</taxon>
        <taxon>Tracheophyta</taxon>
        <taxon>Spermatophyta</taxon>
        <taxon>Magnoliopsida</taxon>
        <taxon>eudicotyledons</taxon>
        <taxon>Gunneridae</taxon>
        <taxon>Pentapetalae</taxon>
        <taxon>rosids</taxon>
        <taxon>fabids</taxon>
        <taxon>Rosales</taxon>
        <taxon>Cannabaceae</taxon>
        <taxon>Parasponia</taxon>
    </lineage>
</organism>
<accession>A0A2P5DZ41</accession>
<comment type="caution">
    <text evidence="1">The sequence shown here is derived from an EMBL/GenBank/DDBJ whole genome shotgun (WGS) entry which is preliminary data.</text>
</comment>
<proteinExistence type="predicted"/>
<dbReference type="Proteomes" id="UP000237105">
    <property type="component" value="Unassembled WGS sequence"/>
</dbReference>